<dbReference type="PANTHER" id="PTHR11803">
    <property type="entry name" value="2-IMINOBUTANOATE/2-IMINOPROPANOATE DEAMINASE RIDA"/>
    <property type="match status" value="1"/>
</dbReference>
<accession>A0A6C2UKE0</accession>
<dbReference type="AlphaFoldDB" id="A0A6C2UKE0"/>
<dbReference type="InterPro" id="IPR006175">
    <property type="entry name" value="YjgF/YER057c/UK114"/>
</dbReference>
<organism evidence="1 2">
    <name type="scientific">Pontiella sulfatireligans</name>
    <dbReference type="NCBI Taxonomy" id="2750658"/>
    <lineage>
        <taxon>Bacteria</taxon>
        <taxon>Pseudomonadati</taxon>
        <taxon>Kiritimatiellota</taxon>
        <taxon>Kiritimatiellia</taxon>
        <taxon>Kiritimatiellales</taxon>
        <taxon>Pontiellaceae</taxon>
        <taxon>Pontiella</taxon>
    </lineage>
</organism>
<dbReference type="CDD" id="cd00448">
    <property type="entry name" value="YjgF_YER057c_UK114_family"/>
    <property type="match status" value="1"/>
</dbReference>
<protein>
    <submittedName>
        <fullName evidence="1">Chorismatase</fullName>
    </submittedName>
</protein>
<proteinExistence type="predicted"/>
<dbReference type="GO" id="GO:0005829">
    <property type="term" value="C:cytosol"/>
    <property type="evidence" value="ECO:0007669"/>
    <property type="project" value="TreeGrafter"/>
</dbReference>
<dbReference type="SUPFAM" id="SSF55298">
    <property type="entry name" value="YjgF-like"/>
    <property type="match status" value="2"/>
</dbReference>
<dbReference type="InterPro" id="IPR035959">
    <property type="entry name" value="RutC-like_sf"/>
</dbReference>
<name>A0A6C2UKE0_9BACT</name>
<evidence type="ECO:0000313" key="2">
    <source>
        <dbReference type="Proteomes" id="UP000346198"/>
    </source>
</evidence>
<dbReference type="PANTHER" id="PTHR11803:SF59">
    <property type="entry name" value="ENDORIBONUCLEASE"/>
    <property type="match status" value="1"/>
</dbReference>
<dbReference type="GO" id="GO:0019239">
    <property type="term" value="F:deaminase activity"/>
    <property type="evidence" value="ECO:0007669"/>
    <property type="project" value="TreeGrafter"/>
</dbReference>
<dbReference type="Proteomes" id="UP000346198">
    <property type="component" value="Unassembled WGS sequence"/>
</dbReference>
<keyword evidence="2" id="KW-1185">Reference proteome</keyword>
<evidence type="ECO:0000313" key="1">
    <source>
        <dbReference type="EMBL" id="VGO19887.1"/>
    </source>
</evidence>
<sequence length="387" mass="43278">MLTANKKRISSPTQRQYREILNMEESIINPADSLQIVEFPHDGVKAYYITAQASEENMHEVFDNVAAEMASRDAKIAFQYLFGGRQFYPKAVSAIKKLDWPMTLLHGDACSGSTITGTQFIALTGAELNPVMDGDRKVGNWYDTEDARYCLLGDIRADDLSLGREAQAQVVFEKMEDLLKQADMEFTDIARTWIYLNNLLEWYDEFNVVRTKFFREHGTFDKMVPASTGIGAGTAAGEEMVCALLAVKPKHDGVKVFAVPSPLQCAAIDYKSSFARAVEIDQPGSRLLTISGTASIEPGGATVHIDDTEKQIKLTMEVVHAILKSRDMDWENTSRAIAYFKNFDEAHLLEEYCVKNNMPELPVAISHADVCRHDLLFEIELDAVKAN</sequence>
<gene>
    <name evidence="1" type="primary">fkbO</name>
    <name evidence="1" type="ORF">SCARR_01947</name>
</gene>
<dbReference type="EMBL" id="CAAHFH010000001">
    <property type="protein sequence ID" value="VGO19887.1"/>
    <property type="molecule type" value="Genomic_DNA"/>
</dbReference>
<dbReference type="Gene3D" id="3.30.1330.40">
    <property type="entry name" value="RutC-like"/>
    <property type="match status" value="2"/>
</dbReference>
<reference evidence="1 2" key="1">
    <citation type="submission" date="2019-04" db="EMBL/GenBank/DDBJ databases">
        <authorList>
            <person name="Van Vliet M D."/>
        </authorList>
    </citation>
    <scope>NUCLEOTIDE SEQUENCE [LARGE SCALE GENOMIC DNA]</scope>
    <source>
        <strain evidence="1 2">F21</strain>
    </source>
</reference>